<reference evidence="11" key="3">
    <citation type="submission" date="2025-04" db="UniProtKB">
        <authorList>
            <consortium name="RefSeq"/>
        </authorList>
    </citation>
    <scope>IDENTIFICATION</scope>
    <source>
        <strain evidence="11">CBS 781.70</strain>
    </source>
</reference>
<dbReference type="GO" id="GO:0030983">
    <property type="term" value="F:mismatched DNA binding"/>
    <property type="evidence" value="ECO:0007669"/>
    <property type="project" value="TreeGrafter"/>
</dbReference>
<dbReference type="GO" id="GO:0003697">
    <property type="term" value="F:single-stranded DNA binding"/>
    <property type="evidence" value="ECO:0007669"/>
    <property type="project" value="TreeGrafter"/>
</dbReference>
<evidence type="ECO:0000256" key="6">
    <source>
        <dbReference type="SAM" id="MobiDB-lite"/>
    </source>
</evidence>
<dbReference type="GO" id="GO:0003725">
    <property type="term" value="F:double-stranded RNA binding"/>
    <property type="evidence" value="ECO:0007669"/>
    <property type="project" value="TreeGrafter"/>
</dbReference>
<dbReference type="Pfam" id="PF01230">
    <property type="entry name" value="HIT"/>
    <property type="match status" value="1"/>
</dbReference>
<dbReference type="OrthoDB" id="3512845at2759"/>
<dbReference type="SUPFAM" id="SSF54197">
    <property type="entry name" value="HIT-like"/>
    <property type="match status" value="1"/>
</dbReference>
<sequence>MSRKPEPSNSSPTPGSKKGHLKSDPFRFVLRSYIQSPTTQPADTVIYHNDYWVFIQDKFPKSQIHCLLVSRDPAISELHPCTALSKPKFLAAAREEVKRAKSIVAAEARRRWGTTSAKEKARRDAMEKLLESADEIGEDKEMSPEERQAELEAQLPSGRDWESEILVGVHAHPSLYNVHIHILTPDRFSEKMKHKKHYNSFQTRFLVGLDEFPLPEDQREGQGRGRYLKGDLECWRCKKKFGSHFAELKRHLEEEYEDWRQL</sequence>
<keyword evidence="2" id="KW-0479">Metal-binding</keyword>
<dbReference type="AlphaFoldDB" id="A0A6G1GCY2"/>
<evidence type="ECO:0000256" key="1">
    <source>
        <dbReference type="ARBA" id="ARBA00004123"/>
    </source>
</evidence>
<dbReference type="GO" id="GO:0046872">
    <property type="term" value="F:metal ion binding"/>
    <property type="evidence" value="ECO:0007669"/>
    <property type="project" value="UniProtKB-KW"/>
</dbReference>
<dbReference type="InterPro" id="IPR036265">
    <property type="entry name" value="HIT-like_sf"/>
</dbReference>
<dbReference type="Gene3D" id="3.30.428.10">
    <property type="entry name" value="HIT-like"/>
    <property type="match status" value="1"/>
</dbReference>
<accession>A0A6G1GCY2</accession>
<dbReference type="GO" id="GO:1990165">
    <property type="term" value="F:single-strand break-containing DNA binding"/>
    <property type="evidence" value="ECO:0007669"/>
    <property type="project" value="TreeGrafter"/>
</dbReference>
<reference evidence="11" key="2">
    <citation type="submission" date="2020-04" db="EMBL/GenBank/DDBJ databases">
        <authorList>
            <consortium name="NCBI Genome Project"/>
        </authorList>
    </citation>
    <scope>NUCLEOTIDE SEQUENCE</scope>
    <source>
        <strain evidence="11">CBS 781.70</strain>
    </source>
</reference>
<dbReference type="EMBL" id="ML975151">
    <property type="protein sequence ID" value="KAF1815719.1"/>
    <property type="molecule type" value="Genomic_DNA"/>
</dbReference>
<keyword evidence="10" id="KW-1185">Reference proteome</keyword>
<evidence type="ECO:0000313" key="10">
    <source>
        <dbReference type="Proteomes" id="UP000504638"/>
    </source>
</evidence>
<dbReference type="GO" id="GO:0005634">
    <property type="term" value="C:nucleus"/>
    <property type="evidence" value="ECO:0007669"/>
    <property type="project" value="UniProtKB-SubCell"/>
</dbReference>
<gene>
    <name evidence="9 11" type="ORF">P152DRAFT_455437</name>
</gene>
<evidence type="ECO:0000259" key="8">
    <source>
        <dbReference type="Pfam" id="PF16278"/>
    </source>
</evidence>
<feature type="region of interest" description="Disordered" evidence="6">
    <location>
        <begin position="1"/>
        <end position="22"/>
    </location>
</feature>
<organism evidence="9">
    <name type="scientific">Eremomyces bilateralis CBS 781.70</name>
    <dbReference type="NCBI Taxonomy" id="1392243"/>
    <lineage>
        <taxon>Eukaryota</taxon>
        <taxon>Fungi</taxon>
        <taxon>Dikarya</taxon>
        <taxon>Ascomycota</taxon>
        <taxon>Pezizomycotina</taxon>
        <taxon>Dothideomycetes</taxon>
        <taxon>Dothideomycetes incertae sedis</taxon>
        <taxon>Eremomycetales</taxon>
        <taxon>Eremomycetaceae</taxon>
        <taxon>Eremomyces</taxon>
    </lineage>
</organism>
<keyword evidence="3" id="KW-0862">Zinc</keyword>
<dbReference type="GeneID" id="54419356"/>
<evidence type="ECO:0000256" key="3">
    <source>
        <dbReference type="ARBA" id="ARBA00022833"/>
    </source>
</evidence>
<evidence type="ECO:0000256" key="4">
    <source>
        <dbReference type="ARBA" id="ARBA00023125"/>
    </source>
</evidence>
<dbReference type="PANTHER" id="PTHR12486:SF4">
    <property type="entry name" value="APRATAXIN"/>
    <property type="match status" value="1"/>
</dbReference>
<proteinExistence type="predicted"/>
<evidence type="ECO:0000313" key="9">
    <source>
        <dbReference type="EMBL" id="KAF1815719.1"/>
    </source>
</evidence>
<keyword evidence="5" id="KW-0539">Nucleus</keyword>
<dbReference type="PANTHER" id="PTHR12486">
    <property type="entry name" value="APRATAXIN-RELATED"/>
    <property type="match status" value="1"/>
</dbReference>
<dbReference type="Proteomes" id="UP000504638">
    <property type="component" value="Unplaced"/>
</dbReference>
<evidence type="ECO:0000256" key="2">
    <source>
        <dbReference type="ARBA" id="ARBA00022723"/>
    </source>
</evidence>
<dbReference type="InterPro" id="IPR032566">
    <property type="entry name" value="Znf-C2HE"/>
</dbReference>
<dbReference type="GO" id="GO:0033699">
    <property type="term" value="F:DNA 5'-adenosine monophosphate hydrolase activity"/>
    <property type="evidence" value="ECO:0007669"/>
    <property type="project" value="TreeGrafter"/>
</dbReference>
<feature type="domain" description="Aprataxin C2HE/C2H2/C2HC zinc finger" evidence="8">
    <location>
        <begin position="203"/>
        <end position="257"/>
    </location>
</feature>
<comment type="subcellular location">
    <subcellularLocation>
        <location evidence="1">Nucleus</location>
    </subcellularLocation>
</comment>
<protein>
    <submittedName>
        <fullName evidence="9 11">HIT-like protein</fullName>
    </submittedName>
</protein>
<dbReference type="RefSeq" id="XP_033537350.1">
    <property type="nucleotide sequence ID" value="XM_033678786.1"/>
</dbReference>
<dbReference type="Pfam" id="PF16278">
    <property type="entry name" value="zf-C2HE"/>
    <property type="match status" value="1"/>
</dbReference>
<feature type="domain" description="HIT" evidence="7">
    <location>
        <begin position="42"/>
        <end position="186"/>
    </location>
</feature>
<dbReference type="GO" id="GO:0000012">
    <property type="term" value="P:single strand break repair"/>
    <property type="evidence" value="ECO:0007669"/>
    <property type="project" value="TreeGrafter"/>
</dbReference>
<evidence type="ECO:0000313" key="11">
    <source>
        <dbReference type="RefSeq" id="XP_033537350.1"/>
    </source>
</evidence>
<name>A0A6G1GCY2_9PEZI</name>
<evidence type="ECO:0000256" key="5">
    <source>
        <dbReference type="ARBA" id="ARBA00023242"/>
    </source>
</evidence>
<dbReference type="InterPro" id="IPR011146">
    <property type="entry name" value="HIT-like"/>
</dbReference>
<evidence type="ECO:0000259" key="7">
    <source>
        <dbReference type="Pfam" id="PF01230"/>
    </source>
</evidence>
<reference evidence="9 11" key="1">
    <citation type="submission" date="2020-01" db="EMBL/GenBank/DDBJ databases">
        <authorList>
            <consortium name="DOE Joint Genome Institute"/>
            <person name="Haridas S."/>
            <person name="Albert R."/>
            <person name="Binder M."/>
            <person name="Bloem J."/>
            <person name="Labutti K."/>
            <person name="Salamov A."/>
            <person name="Andreopoulos B."/>
            <person name="Baker S.E."/>
            <person name="Barry K."/>
            <person name="Bills G."/>
            <person name="Bluhm B.H."/>
            <person name="Cannon C."/>
            <person name="Castanera R."/>
            <person name="Culley D.E."/>
            <person name="Daum C."/>
            <person name="Ezra D."/>
            <person name="Gonzalez J.B."/>
            <person name="Henrissat B."/>
            <person name="Kuo A."/>
            <person name="Liang C."/>
            <person name="Lipzen A."/>
            <person name="Lutzoni F."/>
            <person name="Magnuson J."/>
            <person name="Mondo S."/>
            <person name="Nolan M."/>
            <person name="Ohm R."/>
            <person name="Pangilinan J."/>
            <person name="Park H.-J."/>
            <person name="Ramirez L."/>
            <person name="Alfaro M."/>
            <person name="Sun H."/>
            <person name="Tritt A."/>
            <person name="Yoshinaga Y."/>
            <person name="Zwiers L.-H."/>
            <person name="Turgeon B.G."/>
            <person name="Goodwin S.B."/>
            <person name="Spatafora J.W."/>
            <person name="Crous P.W."/>
            <person name="Grigoriev I.V."/>
        </authorList>
    </citation>
    <scope>NUCLEOTIDE SEQUENCE</scope>
    <source>
        <strain evidence="9 11">CBS 781.70</strain>
    </source>
</reference>
<keyword evidence="4" id="KW-0238">DNA-binding</keyword>